<keyword evidence="2" id="KW-1185">Reference proteome</keyword>
<dbReference type="EMBL" id="JAVLVT010000003">
    <property type="protein sequence ID" value="MDS1270533.1"/>
    <property type="molecule type" value="Genomic_DNA"/>
</dbReference>
<reference evidence="2" key="1">
    <citation type="submission" date="2023-07" db="EMBL/GenBank/DDBJ databases">
        <title>Novel species in the genus Lipingzhangella isolated from Sambhar Salt Lake.</title>
        <authorList>
            <person name="Jiya N."/>
            <person name="Kajale S."/>
            <person name="Sharma A."/>
        </authorList>
    </citation>
    <scope>NUCLEOTIDE SEQUENCE [LARGE SCALE GENOMIC DNA]</scope>
    <source>
        <strain evidence="2">LS1_29</strain>
    </source>
</reference>
<organism evidence="1 2">
    <name type="scientific">Lipingzhangella rawalii</name>
    <dbReference type="NCBI Taxonomy" id="2055835"/>
    <lineage>
        <taxon>Bacteria</taxon>
        <taxon>Bacillati</taxon>
        <taxon>Actinomycetota</taxon>
        <taxon>Actinomycetes</taxon>
        <taxon>Streptosporangiales</taxon>
        <taxon>Nocardiopsidaceae</taxon>
        <taxon>Lipingzhangella</taxon>
    </lineage>
</organism>
<accession>A0ABU2H5G0</accession>
<evidence type="ECO:0000313" key="2">
    <source>
        <dbReference type="Proteomes" id="UP001250214"/>
    </source>
</evidence>
<dbReference type="Proteomes" id="UP001250214">
    <property type="component" value="Unassembled WGS sequence"/>
</dbReference>
<dbReference type="InterPro" id="IPR010179">
    <property type="entry name" value="CRISPR-assoc_prot_Cse3"/>
</dbReference>
<protein>
    <submittedName>
        <fullName evidence="1">Type I-E CRISPR-associated protein Cas6/Cse3/CasE</fullName>
    </submittedName>
</protein>
<proteinExistence type="predicted"/>
<dbReference type="SUPFAM" id="SSF117987">
    <property type="entry name" value="CRISPR-associated protein"/>
    <property type="match status" value="2"/>
</dbReference>
<comment type="caution">
    <text evidence="1">The sequence shown here is derived from an EMBL/GenBank/DDBJ whole genome shotgun (WGS) entry which is preliminary data.</text>
</comment>
<dbReference type="Gene3D" id="3.30.70.1200">
    <property type="entry name" value="Crispr-associated protein, domain 1"/>
    <property type="match status" value="1"/>
</dbReference>
<sequence>MFLSKLSPNVSAHAFRRDYANVHDMHRTIMSAFPKLTEGTSVRREHGVLWRMETSGTGYTLLVQSCTEPDWTQLPKWYLRAPAQVRSLQPVLDAIQPGRVMAFRLVANPTRARAPVGSPPGNRPRGVAKPLYRPEDQISWLLRKGEQHGFIVPSGSDRRPDVAPAPVPKVIGYKQVDGHESDRACVREGGRLGRTKITISPVRFNGHLVVTDSTALVEALCAGIGRGKAFGCGLLSLAPAQNY</sequence>
<gene>
    <name evidence="1" type="primary">cas6e</name>
    <name evidence="1" type="ORF">RIF23_09515</name>
</gene>
<evidence type="ECO:0000313" key="1">
    <source>
        <dbReference type="EMBL" id="MDS1270533.1"/>
    </source>
</evidence>
<dbReference type="RefSeq" id="WP_310912036.1">
    <property type="nucleotide sequence ID" value="NZ_JAVLVT010000003.1"/>
</dbReference>
<dbReference type="SMART" id="SM01101">
    <property type="entry name" value="CRISPR_assoc"/>
    <property type="match status" value="1"/>
</dbReference>
<dbReference type="CDD" id="cd09727">
    <property type="entry name" value="Cas6_I-E"/>
    <property type="match status" value="1"/>
</dbReference>
<dbReference type="NCBIfam" id="TIGR01907">
    <property type="entry name" value="casE_Cse3"/>
    <property type="match status" value="1"/>
</dbReference>
<dbReference type="Gene3D" id="3.30.70.1210">
    <property type="entry name" value="Crispr-associated protein, domain 2"/>
    <property type="match status" value="1"/>
</dbReference>
<dbReference type="Pfam" id="PF08798">
    <property type="entry name" value="CRISPR_assoc"/>
    <property type="match status" value="1"/>
</dbReference>
<name>A0ABU2H5G0_9ACTN</name>